<keyword evidence="7" id="KW-1185">Reference proteome</keyword>
<dbReference type="PANTHER" id="PTHR43272">
    <property type="entry name" value="LONG-CHAIN-FATTY-ACID--COA LIGASE"/>
    <property type="match status" value="1"/>
</dbReference>
<reference evidence="6 7" key="1">
    <citation type="submission" date="2024-08" db="EMBL/GenBank/DDBJ databases">
        <title>Gnathostoma spinigerum genome.</title>
        <authorList>
            <person name="Gonzalez-Bertolin B."/>
            <person name="Monzon S."/>
            <person name="Zaballos A."/>
            <person name="Jimenez P."/>
            <person name="Dekumyoy P."/>
            <person name="Varona S."/>
            <person name="Cuesta I."/>
            <person name="Sumanam S."/>
            <person name="Adisakwattana P."/>
            <person name="Gasser R.B."/>
            <person name="Hernandez-Gonzalez A."/>
            <person name="Young N.D."/>
            <person name="Perteguer M.J."/>
        </authorList>
    </citation>
    <scope>NUCLEOTIDE SEQUENCE [LARGE SCALE GENOMIC DNA]</scope>
    <source>
        <strain evidence="6">AL3</strain>
        <tissue evidence="6">Liver</tissue>
    </source>
</reference>
<feature type="domain" description="AMP-dependent synthetase/ligase" evidence="5">
    <location>
        <begin position="139"/>
        <end position="553"/>
    </location>
</feature>
<keyword evidence="2" id="KW-0276">Fatty acid metabolism</keyword>
<dbReference type="InterPro" id="IPR045851">
    <property type="entry name" value="AMP-bd_C_sf"/>
</dbReference>
<dbReference type="GO" id="GO:0004467">
    <property type="term" value="F:long-chain fatty acid-CoA ligase activity"/>
    <property type="evidence" value="ECO:0007669"/>
    <property type="project" value="UniProtKB-EC"/>
</dbReference>
<sequence>MVSPKVKQKKKYDESVDRHNTISKVVKGKSPLWIRVIILILRAWFYVYDCLNYIPYALFNSPAAKLRRSERVKARPLKGPDSPWRNVDGVYTEDFPGKDTVDKVIRHICDLYGDKEMLGTRELISVHEEVQPNGRVFEKWELGQYKWISYNELQRRIGFVAGGLQTLTGGKETKAVIFAETRADWMLSAFACFRCNIPVVTVYATLGEEAIGQAINETSPTIIFTSAELVSKIVPVKKMCPSLENLVYYLPRDRNREIDGLEEAKAYFKNVSTIIELEDKSERFIEVSSAKKDDLALIMYTSGTTGKAKGVQITHGNIVAAAAGLGVGVTLISESDTYIGYLPLAHIFEFAAELTCLVRGCRIGYSNALTLHDRGSKILKGTHGDCWALRPTLLAAVPAIMDRIFKAVSEEVAAQPRIMQELFKLNYERKRARYQEGYCSPFLDRIVFKKIRRLLGGHLRGVVSGGAALNPETQRFMNICMCCPVIQGYGLTETCACATLADINDLSTGTVGPPVRSGQILLREWKEGGYSPFNDPPQGEILVGGPIVSSGYWQMPEKTAEDFVTVDGVRYFATGDIGEMREDGSLMIIDRKKDLVKLMHGEYISLAKVETALLTCPLVDNICVYGNRLAAFLIALIVPNEKHLEKIAEEVGVKSTKNLHSNKQIIKEFKRQLDEHAIKNKLNKVEIPGKIYLCDEIWTSESGLLTEALKLKRRCIKEKYEQVIDDLYQNAFLACNCEDDDFAD</sequence>
<dbReference type="InterPro" id="IPR020845">
    <property type="entry name" value="AMP-binding_CS"/>
</dbReference>
<evidence type="ECO:0000256" key="1">
    <source>
        <dbReference type="ARBA" id="ARBA00022598"/>
    </source>
</evidence>
<dbReference type="Gene3D" id="3.40.50.12780">
    <property type="entry name" value="N-terminal domain of ligase-like"/>
    <property type="match status" value="1"/>
</dbReference>
<organism evidence="6 7">
    <name type="scientific">Gnathostoma spinigerum</name>
    <dbReference type="NCBI Taxonomy" id="75299"/>
    <lineage>
        <taxon>Eukaryota</taxon>
        <taxon>Metazoa</taxon>
        <taxon>Ecdysozoa</taxon>
        <taxon>Nematoda</taxon>
        <taxon>Chromadorea</taxon>
        <taxon>Rhabditida</taxon>
        <taxon>Spirurina</taxon>
        <taxon>Gnathostomatomorpha</taxon>
        <taxon>Gnathostomatoidea</taxon>
        <taxon>Gnathostomatidae</taxon>
        <taxon>Gnathostoma</taxon>
    </lineage>
</organism>
<gene>
    <name evidence="6" type="ORF">AB6A40_000855</name>
</gene>
<proteinExistence type="predicted"/>
<dbReference type="InterPro" id="IPR000873">
    <property type="entry name" value="AMP-dep_synth/lig_dom"/>
</dbReference>
<keyword evidence="1" id="KW-0436">Ligase</keyword>
<accession>A0ABD6E519</accession>
<dbReference type="InterPro" id="IPR042099">
    <property type="entry name" value="ANL_N_sf"/>
</dbReference>
<dbReference type="PANTHER" id="PTHR43272:SF108">
    <property type="entry name" value="AMP-BINDING DOMAIN-CONTAINING PROTEIN"/>
    <property type="match status" value="1"/>
</dbReference>
<dbReference type="SUPFAM" id="SSF56801">
    <property type="entry name" value="Acetyl-CoA synthetase-like"/>
    <property type="match status" value="1"/>
</dbReference>
<evidence type="ECO:0000313" key="7">
    <source>
        <dbReference type="Proteomes" id="UP001608902"/>
    </source>
</evidence>
<dbReference type="PROSITE" id="PS00455">
    <property type="entry name" value="AMP_BINDING"/>
    <property type="match status" value="1"/>
</dbReference>
<dbReference type="Pfam" id="PF00501">
    <property type="entry name" value="AMP-binding"/>
    <property type="match status" value="1"/>
</dbReference>
<comment type="catalytic activity">
    <reaction evidence="3">
        <text>a long-chain fatty acid + ATP + CoA = a long-chain fatty acyl-CoA + AMP + diphosphate</text>
        <dbReference type="Rhea" id="RHEA:15421"/>
        <dbReference type="ChEBI" id="CHEBI:30616"/>
        <dbReference type="ChEBI" id="CHEBI:33019"/>
        <dbReference type="ChEBI" id="CHEBI:57287"/>
        <dbReference type="ChEBI" id="CHEBI:57560"/>
        <dbReference type="ChEBI" id="CHEBI:83139"/>
        <dbReference type="ChEBI" id="CHEBI:456215"/>
        <dbReference type="EC" id="6.2.1.3"/>
    </reaction>
    <physiologicalReaction direction="left-to-right" evidence="3">
        <dbReference type="Rhea" id="RHEA:15422"/>
    </physiologicalReaction>
</comment>
<protein>
    <recommendedName>
        <fullName evidence="4">long-chain-fatty-acid--CoA ligase</fullName>
        <ecNumber evidence="4">6.2.1.3</ecNumber>
    </recommendedName>
</protein>
<evidence type="ECO:0000313" key="6">
    <source>
        <dbReference type="EMBL" id="MFH4974146.1"/>
    </source>
</evidence>
<dbReference type="EC" id="6.2.1.3" evidence="4"/>
<dbReference type="EMBL" id="JBGFUD010000273">
    <property type="protein sequence ID" value="MFH4974146.1"/>
    <property type="molecule type" value="Genomic_DNA"/>
</dbReference>
<evidence type="ECO:0000256" key="3">
    <source>
        <dbReference type="ARBA" id="ARBA00024484"/>
    </source>
</evidence>
<evidence type="ECO:0000256" key="4">
    <source>
        <dbReference type="ARBA" id="ARBA00026121"/>
    </source>
</evidence>
<keyword evidence="2" id="KW-0443">Lipid metabolism</keyword>
<name>A0ABD6E519_9BILA</name>
<dbReference type="Gene3D" id="3.30.300.30">
    <property type="match status" value="1"/>
</dbReference>
<dbReference type="Proteomes" id="UP001608902">
    <property type="component" value="Unassembled WGS sequence"/>
</dbReference>
<comment type="caution">
    <text evidence="6">The sequence shown here is derived from an EMBL/GenBank/DDBJ whole genome shotgun (WGS) entry which is preliminary data.</text>
</comment>
<evidence type="ECO:0000259" key="5">
    <source>
        <dbReference type="Pfam" id="PF00501"/>
    </source>
</evidence>
<evidence type="ECO:0000256" key="2">
    <source>
        <dbReference type="ARBA" id="ARBA00022832"/>
    </source>
</evidence>
<dbReference type="AlphaFoldDB" id="A0ABD6E519"/>